<gene>
    <name evidence="1" type="ORF">MILVUS5_LOCUS5221</name>
</gene>
<reference evidence="1" key="1">
    <citation type="submission" date="2023-10" db="EMBL/GenBank/DDBJ databases">
        <authorList>
            <person name="Rodriguez Cubillos JULIANA M."/>
            <person name="De Vega J."/>
        </authorList>
    </citation>
    <scope>NUCLEOTIDE SEQUENCE</scope>
</reference>
<name>A0ACB0ITU7_TRIPR</name>
<keyword evidence="2" id="KW-1185">Reference proteome</keyword>
<accession>A0ACB0ITU7</accession>
<proteinExistence type="predicted"/>
<organism evidence="1 2">
    <name type="scientific">Trifolium pratense</name>
    <name type="common">Red clover</name>
    <dbReference type="NCBI Taxonomy" id="57577"/>
    <lineage>
        <taxon>Eukaryota</taxon>
        <taxon>Viridiplantae</taxon>
        <taxon>Streptophyta</taxon>
        <taxon>Embryophyta</taxon>
        <taxon>Tracheophyta</taxon>
        <taxon>Spermatophyta</taxon>
        <taxon>Magnoliopsida</taxon>
        <taxon>eudicotyledons</taxon>
        <taxon>Gunneridae</taxon>
        <taxon>Pentapetalae</taxon>
        <taxon>rosids</taxon>
        <taxon>fabids</taxon>
        <taxon>Fabales</taxon>
        <taxon>Fabaceae</taxon>
        <taxon>Papilionoideae</taxon>
        <taxon>50 kb inversion clade</taxon>
        <taxon>NPAAA clade</taxon>
        <taxon>Hologalegina</taxon>
        <taxon>IRL clade</taxon>
        <taxon>Trifolieae</taxon>
        <taxon>Trifolium</taxon>
    </lineage>
</organism>
<evidence type="ECO:0000313" key="1">
    <source>
        <dbReference type="EMBL" id="CAJ2634262.1"/>
    </source>
</evidence>
<dbReference type="EMBL" id="CASHSV030000002">
    <property type="protein sequence ID" value="CAJ2634262.1"/>
    <property type="molecule type" value="Genomic_DNA"/>
</dbReference>
<comment type="caution">
    <text evidence="1">The sequence shown here is derived from an EMBL/GenBank/DDBJ whole genome shotgun (WGS) entry which is preliminary data.</text>
</comment>
<evidence type="ECO:0000313" key="2">
    <source>
        <dbReference type="Proteomes" id="UP001177021"/>
    </source>
</evidence>
<dbReference type="Proteomes" id="UP001177021">
    <property type="component" value="Unassembled WGS sequence"/>
</dbReference>
<protein>
    <submittedName>
        <fullName evidence="1">Uncharacterized protein</fullName>
    </submittedName>
</protein>
<sequence length="70" mass="8313">MYKTFTVYQIYFCHQIAVRMQSMKKFVLLSPHQYLLECCHFSKELIHQLKCINILLSTHLARIKGNLVVV</sequence>